<evidence type="ECO:0000313" key="10">
    <source>
        <dbReference type="Proteomes" id="UP000006094"/>
    </source>
</evidence>
<dbReference type="GO" id="GO:0006508">
    <property type="term" value="P:proteolysis"/>
    <property type="evidence" value="ECO:0007669"/>
    <property type="project" value="UniProtKB-KW"/>
</dbReference>
<dbReference type="EC" id="3.4.-.-" evidence="9"/>
<dbReference type="STRING" id="1128398.Curi_c00650"/>
<sequence length="194" mass="22325">MIKSCANKVTSFLVSNDAINDEEYEVYSYGFETLLAFIINISVILLLGLIVGKFVQTLLFLTCYCPIRQFTGGYHANSYRNCLLVFVFIFSINIITLDKLSYMNLNEVIICTTLISYIGICLLAPIEHRYNPLSTRQRKSYKKVAILLTSIVLIFVLLGIKYKPIYEYVLYSASVLVWIFIMLILAIIKKIRRE</sequence>
<keyword evidence="4 8" id="KW-0812">Transmembrane</keyword>
<dbReference type="eggNOG" id="COG4512">
    <property type="taxonomic scope" value="Bacteria"/>
</dbReference>
<evidence type="ECO:0000313" key="9">
    <source>
        <dbReference type="EMBL" id="AFS77146.1"/>
    </source>
</evidence>
<feature type="transmembrane region" description="Helical" evidence="8">
    <location>
        <begin position="168"/>
        <end position="188"/>
    </location>
</feature>
<organism evidence="9 10">
    <name type="scientific">Gottschalkia acidurici (strain ATCC 7906 / DSM 604 / BCRC 14475 / CIP 104303 / KCTC 5404 / NCIMB 10678 / 9a)</name>
    <name type="common">Clostridium acidurici</name>
    <dbReference type="NCBI Taxonomy" id="1128398"/>
    <lineage>
        <taxon>Bacteria</taxon>
        <taxon>Bacillati</taxon>
        <taxon>Bacillota</taxon>
        <taxon>Tissierellia</taxon>
        <taxon>Tissierellales</taxon>
        <taxon>Gottschalkiaceae</taxon>
        <taxon>Gottschalkia</taxon>
    </lineage>
</organism>
<keyword evidence="7 8" id="KW-0472">Membrane</keyword>
<accession>K0AXH5</accession>
<evidence type="ECO:0000256" key="3">
    <source>
        <dbReference type="ARBA" id="ARBA00022670"/>
    </source>
</evidence>
<evidence type="ECO:0000256" key="7">
    <source>
        <dbReference type="ARBA" id="ARBA00023136"/>
    </source>
</evidence>
<feature type="transmembrane region" description="Helical" evidence="8">
    <location>
        <begin position="144"/>
        <end position="162"/>
    </location>
</feature>
<keyword evidence="5 9" id="KW-0378">Hydrolase</keyword>
<protein>
    <submittedName>
        <fullName evidence="9">Accessory gene regulator protein B</fullName>
        <ecNumber evidence="9">3.4.-.-</ecNumber>
    </submittedName>
</protein>
<dbReference type="Pfam" id="PF04647">
    <property type="entry name" value="AgrB"/>
    <property type="match status" value="1"/>
</dbReference>
<evidence type="ECO:0000256" key="4">
    <source>
        <dbReference type="ARBA" id="ARBA00022692"/>
    </source>
</evidence>
<reference evidence="9 10" key="1">
    <citation type="journal article" date="2012" name="PLoS ONE">
        <title>The purine-utilizing bacterium Clostridium acidurici 9a: a genome-guided metabolic reconsideration.</title>
        <authorList>
            <person name="Hartwich K."/>
            <person name="Poehlein A."/>
            <person name="Daniel R."/>
        </authorList>
    </citation>
    <scope>NUCLEOTIDE SEQUENCE [LARGE SCALE GENOMIC DNA]</scope>
    <source>
        <strain evidence="10">ATCC 7906 / DSM 604 / BCRC 14475 / CIP 104303 / KCTC 5404 / NCIMB 10678 / 9a</strain>
    </source>
</reference>
<feature type="transmembrane region" description="Helical" evidence="8">
    <location>
        <begin position="79"/>
        <end position="97"/>
    </location>
</feature>
<keyword evidence="6 8" id="KW-1133">Transmembrane helix</keyword>
<evidence type="ECO:0000256" key="2">
    <source>
        <dbReference type="ARBA" id="ARBA00022654"/>
    </source>
</evidence>
<dbReference type="GO" id="GO:0016020">
    <property type="term" value="C:membrane"/>
    <property type="evidence" value="ECO:0007669"/>
    <property type="project" value="InterPro"/>
</dbReference>
<dbReference type="OrthoDB" id="9815055at2"/>
<dbReference type="SMART" id="SM00793">
    <property type="entry name" value="AgrB"/>
    <property type="match status" value="1"/>
</dbReference>
<keyword evidence="10" id="KW-1185">Reference proteome</keyword>
<gene>
    <name evidence="9" type="primary">agrB1</name>
    <name evidence="9" type="ordered locus">Curi_c00650</name>
</gene>
<dbReference type="GO" id="GO:0008233">
    <property type="term" value="F:peptidase activity"/>
    <property type="evidence" value="ECO:0007669"/>
    <property type="project" value="UniProtKB-KW"/>
</dbReference>
<dbReference type="GO" id="GO:0009372">
    <property type="term" value="P:quorum sensing"/>
    <property type="evidence" value="ECO:0007669"/>
    <property type="project" value="UniProtKB-KW"/>
</dbReference>
<evidence type="ECO:0000256" key="8">
    <source>
        <dbReference type="SAM" id="Phobius"/>
    </source>
</evidence>
<evidence type="ECO:0000256" key="6">
    <source>
        <dbReference type="ARBA" id="ARBA00022989"/>
    </source>
</evidence>
<proteinExistence type="predicted"/>
<name>K0AXH5_GOTA9</name>
<dbReference type="RefSeq" id="WP_014966283.1">
    <property type="nucleotide sequence ID" value="NC_018664.1"/>
</dbReference>
<evidence type="ECO:0000256" key="1">
    <source>
        <dbReference type="ARBA" id="ARBA00022475"/>
    </source>
</evidence>
<feature type="transmembrane region" description="Helical" evidence="8">
    <location>
        <begin position="34"/>
        <end position="67"/>
    </location>
</feature>
<evidence type="ECO:0000256" key="5">
    <source>
        <dbReference type="ARBA" id="ARBA00022801"/>
    </source>
</evidence>
<dbReference type="AlphaFoldDB" id="K0AXH5"/>
<dbReference type="Proteomes" id="UP000006094">
    <property type="component" value="Chromosome"/>
</dbReference>
<dbReference type="KEGG" id="cad:Curi_c00650"/>
<dbReference type="HOGENOM" id="CLU_098969_1_0_9"/>
<keyword evidence="3" id="KW-0645">Protease</keyword>
<keyword evidence="2" id="KW-0673">Quorum sensing</keyword>
<feature type="transmembrane region" description="Helical" evidence="8">
    <location>
        <begin position="103"/>
        <end position="124"/>
    </location>
</feature>
<dbReference type="EMBL" id="CP003326">
    <property type="protein sequence ID" value="AFS77146.1"/>
    <property type="molecule type" value="Genomic_DNA"/>
</dbReference>
<keyword evidence="1" id="KW-1003">Cell membrane</keyword>
<dbReference type="InterPro" id="IPR006741">
    <property type="entry name" value="AgrB"/>
</dbReference>